<accession>A0A812QB83</accession>
<proteinExistence type="predicted"/>
<name>A0A812QB83_SYMPI</name>
<comment type="caution">
    <text evidence="1">The sequence shown here is derived from an EMBL/GenBank/DDBJ whole genome shotgun (WGS) entry which is preliminary data.</text>
</comment>
<sequence length="84" mass="9403">MVVISFKYPRATGGSNALSEAVPLPWDPDHMVRQVLDVYKALLICRLDPEWRGDDGGVYVGRGDVHTTCSVFCESYRDTLDRQG</sequence>
<protein>
    <submittedName>
        <fullName evidence="1">Uncharacterized protein</fullName>
    </submittedName>
</protein>
<evidence type="ECO:0000313" key="1">
    <source>
        <dbReference type="EMBL" id="CAE7385698.1"/>
    </source>
</evidence>
<organism evidence="1 2">
    <name type="scientific">Symbiodinium pilosum</name>
    <name type="common">Dinoflagellate</name>
    <dbReference type="NCBI Taxonomy" id="2952"/>
    <lineage>
        <taxon>Eukaryota</taxon>
        <taxon>Sar</taxon>
        <taxon>Alveolata</taxon>
        <taxon>Dinophyceae</taxon>
        <taxon>Suessiales</taxon>
        <taxon>Symbiodiniaceae</taxon>
        <taxon>Symbiodinium</taxon>
    </lineage>
</organism>
<dbReference type="Proteomes" id="UP000649617">
    <property type="component" value="Unassembled WGS sequence"/>
</dbReference>
<keyword evidence="2" id="KW-1185">Reference proteome</keyword>
<reference evidence="1" key="1">
    <citation type="submission" date="2021-02" db="EMBL/GenBank/DDBJ databases">
        <authorList>
            <person name="Dougan E. K."/>
            <person name="Rhodes N."/>
            <person name="Thang M."/>
            <person name="Chan C."/>
        </authorList>
    </citation>
    <scope>NUCLEOTIDE SEQUENCE</scope>
</reference>
<dbReference type="EMBL" id="CAJNIZ010016433">
    <property type="protein sequence ID" value="CAE7385698.1"/>
    <property type="molecule type" value="Genomic_DNA"/>
</dbReference>
<dbReference type="AlphaFoldDB" id="A0A812QB83"/>
<feature type="non-terminal residue" evidence="1">
    <location>
        <position position="1"/>
    </location>
</feature>
<evidence type="ECO:0000313" key="2">
    <source>
        <dbReference type="Proteomes" id="UP000649617"/>
    </source>
</evidence>
<gene>
    <name evidence="1" type="ORF">SPIL2461_LOCUS9433</name>
</gene>